<feature type="transmembrane region" description="Helical" evidence="5">
    <location>
        <begin position="83"/>
        <end position="104"/>
    </location>
</feature>
<keyword evidence="2 5" id="KW-0812">Transmembrane</keyword>
<evidence type="ECO:0000313" key="7">
    <source>
        <dbReference type="Proteomes" id="UP000266506"/>
    </source>
</evidence>
<feature type="transmembrane region" description="Helical" evidence="5">
    <location>
        <begin position="42"/>
        <end position="62"/>
    </location>
</feature>
<organism evidence="6 7">
    <name type="scientific">Anaeroplasma bactoclasticum</name>
    <dbReference type="NCBI Taxonomy" id="2088"/>
    <lineage>
        <taxon>Bacteria</taxon>
        <taxon>Bacillati</taxon>
        <taxon>Mycoplasmatota</taxon>
        <taxon>Mollicutes</taxon>
        <taxon>Anaeroplasmatales</taxon>
        <taxon>Anaeroplasmataceae</taxon>
        <taxon>Anaeroplasma</taxon>
    </lineage>
</organism>
<protein>
    <submittedName>
        <fullName evidence="6">Polysaccharide biosynthesis protein</fullName>
    </submittedName>
</protein>
<accession>A0A397S0X1</accession>
<gene>
    <name evidence="6" type="ORF">EI71_00378</name>
</gene>
<feature type="transmembrane region" description="Helical" evidence="5">
    <location>
        <begin position="12"/>
        <end position="30"/>
    </location>
</feature>
<feature type="transmembrane region" description="Helical" evidence="5">
    <location>
        <begin position="124"/>
        <end position="140"/>
    </location>
</feature>
<dbReference type="GO" id="GO:0016020">
    <property type="term" value="C:membrane"/>
    <property type="evidence" value="ECO:0007669"/>
    <property type="project" value="UniProtKB-SubCell"/>
</dbReference>
<dbReference type="EMBL" id="QXEV01000002">
    <property type="protein sequence ID" value="RIA78426.1"/>
    <property type="molecule type" value="Genomic_DNA"/>
</dbReference>
<comment type="subcellular location">
    <subcellularLocation>
        <location evidence="1">Membrane</location>
        <topology evidence="1">Multi-pass membrane protein</topology>
    </subcellularLocation>
</comment>
<comment type="caution">
    <text evidence="6">The sequence shown here is derived from an EMBL/GenBank/DDBJ whole genome shotgun (WGS) entry which is preliminary data.</text>
</comment>
<dbReference type="InterPro" id="IPR002797">
    <property type="entry name" value="Polysacc_synth"/>
</dbReference>
<evidence type="ECO:0000256" key="2">
    <source>
        <dbReference type="ARBA" id="ARBA00022692"/>
    </source>
</evidence>
<keyword evidence="7" id="KW-1185">Reference proteome</keyword>
<dbReference type="AlphaFoldDB" id="A0A397S0X1"/>
<proteinExistence type="predicted"/>
<evidence type="ECO:0000256" key="3">
    <source>
        <dbReference type="ARBA" id="ARBA00022989"/>
    </source>
</evidence>
<dbReference type="Proteomes" id="UP000266506">
    <property type="component" value="Unassembled WGS sequence"/>
</dbReference>
<evidence type="ECO:0000256" key="5">
    <source>
        <dbReference type="SAM" id="Phobius"/>
    </source>
</evidence>
<name>A0A397S0X1_9MOLU</name>
<evidence type="ECO:0000256" key="4">
    <source>
        <dbReference type="ARBA" id="ARBA00023136"/>
    </source>
</evidence>
<evidence type="ECO:0000313" key="6">
    <source>
        <dbReference type="EMBL" id="RIA78426.1"/>
    </source>
</evidence>
<dbReference type="InParanoid" id="A0A397S0X1"/>
<dbReference type="Pfam" id="PF01943">
    <property type="entry name" value="Polysacc_synt"/>
    <property type="match status" value="1"/>
</dbReference>
<sequence length="142" mass="16941">MKSNGLKRNFIFQILYQFVVLVIPLVTAPYLTRVLQDTNLGIYTFTYSIAYYFIVAAMLGISKYGQRVIASRKNNEYALRRTFWSLYFVHTIISLISISAYTIFALLQQNDRTIYIYYKYFMFYQHYLILHGFSMVWKVLNL</sequence>
<reference evidence="6 7" key="1">
    <citation type="submission" date="2018-08" db="EMBL/GenBank/DDBJ databases">
        <title>Genomic Encyclopedia of Archaeal and Bacterial Type Strains, Phase II (KMG-II): from individual species to whole genera.</title>
        <authorList>
            <person name="Goeker M."/>
        </authorList>
    </citation>
    <scope>NUCLEOTIDE SEQUENCE [LARGE SCALE GENOMIC DNA]</scope>
    <source>
        <strain evidence="6 7">ATCC 27112</strain>
    </source>
</reference>
<dbReference type="OrthoDB" id="9815702at2"/>
<keyword evidence="4 5" id="KW-0472">Membrane</keyword>
<keyword evidence="3 5" id="KW-1133">Transmembrane helix</keyword>
<evidence type="ECO:0000256" key="1">
    <source>
        <dbReference type="ARBA" id="ARBA00004141"/>
    </source>
</evidence>